<dbReference type="InterPro" id="IPR000700">
    <property type="entry name" value="PAS-assoc_C"/>
</dbReference>
<dbReference type="SMART" id="SM00387">
    <property type="entry name" value="HATPase_c"/>
    <property type="match status" value="1"/>
</dbReference>
<dbReference type="InterPro" id="IPR035965">
    <property type="entry name" value="PAS-like_dom_sf"/>
</dbReference>
<keyword evidence="4" id="KW-1003">Cell membrane</keyword>
<dbReference type="SUPFAM" id="SSF52172">
    <property type="entry name" value="CheY-like"/>
    <property type="match status" value="1"/>
</dbReference>
<feature type="domain" description="Histidine kinase" evidence="15">
    <location>
        <begin position="619"/>
        <end position="844"/>
    </location>
</feature>
<dbReference type="Pfam" id="PF08447">
    <property type="entry name" value="PAS_3"/>
    <property type="match status" value="1"/>
</dbReference>
<feature type="domain" description="PAS" evidence="17">
    <location>
        <begin position="472"/>
        <end position="546"/>
    </location>
</feature>
<accession>A0A0W8G9B8</accession>
<keyword evidence="10" id="KW-0067">ATP-binding</keyword>
<dbReference type="FunFam" id="3.30.565.10:FF:000010">
    <property type="entry name" value="Sensor histidine kinase RcsC"/>
    <property type="match status" value="1"/>
</dbReference>
<dbReference type="Gene3D" id="3.40.50.2300">
    <property type="match status" value="1"/>
</dbReference>
<keyword evidence="9" id="KW-0418">Kinase</keyword>
<comment type="catalytic activity">
    <reaction evidence="1">
        <text>ATP + protein L-histidine = ADP + protein N-phospho-L-histidine.</text>
        <dbReference type="EC" id="2.7.13.3"/>
    </reaction>
</comment>
<evidence type="ECO:0000256" key="2">
    <source>
        <dbReference type="ARBA" id="ARBA00004651"/>
    </source>
</evidence>
<dbReference type="EMBL" id="LNQE01000043">
    <property type="protein sequence ID" value="KUG29739.1"/>
    <property type="molecule type" value="Genomic_DNA"/>
</dbReference>
<protein>
    <recommendedName>
        <fullName evidence="3">histidine kinase</fullName>
        <ecNumber evidence="3">2.7.13.3</ecNumber>
    </recommendedName>
</protein>
<keyword evidence="7" id="KW-0812">Transmembrane</keyword>
<evidence type="ECO:0000256" key="14">
    <source>
        <dbReference type="SAM" id="Coils"/>
    </source>
</evidence>
<dbReference type="InterPro" id="IPR036097">
    <property type="entry name" value="HisK_dim/P_sf"/>
</dbReference>
<dbReference type="PANTHER" id="PTHR45339:SF1">
    <property type="entry name" value="HYBRID SIGNAL TRANSDUCTION HISTIDINE KINASE J"/>
    <property type="match status" value="1"/>
</dbReference>
<evidence type="ECO:0000256" key="10">
    <source>
        <dbReference type="ARBA" id="ARBA00022840"/>
    </source>
</evidence>
<evidence type="ECO:0000256" key="5">
    <source>
        <dbReference type="ARBA" id="ARBA00022553"/>
    </source>
</evidence>
<dbReference type="GO" id="GO:0005886">
    <property type="term" value="C:plasma membrane"/>
    <property type="evidence" value="ECO:0007669"/>
    <property type="project" value="UniProtKB-SubCell"/>
</dbReference>
<dbReference type="CDD" id="cd17546">
    <property type="entry name" value="REC_hyHK_CKI1_RcsC-like"/>
    <property type="match status" value="1"/>
</dbReference>
<dbReference type="PROSITE" id="PS50109">
    <property type="entry name" value="HIS_KIN"/>
    <property type="match status" value="1"/>
</dbReference>
<dbReference type="CDD" id="cd00082">
    <property type="entry name" value="HisKA"/>
    <property type="match status" value="1"/>
</dbReference>
<sequence length="1107" mass="122195">MFQKFSVKIIFVVIAAIAVMAAGIAAVSWKRIAESSYASQKNAAVNILRLVTQNIQNQYNQLVDFEAEFIVRRRELLQQENATVLAHLDALLEMSREGRISEEGAKRRALEWIDAHRTPQRDVIVFNANMVSLTQADRAMIGHPLTGFTNMRGADAFADMVARLGNVSENYAVIFWPTAPGEPTRKQLAMYSAFPAWGWVVVRTEPIDNLEDIVASKREAILRDVSRTLVDIDLPGSGYLFLVRGDGEMLMHPVLPRGPWNSALAQKLMPPLKAAARTPGVPFSYPWAPLEGQEEVRQKIAFVEYFKPFDWYVCYSLMGDELESAATGLTRELLEIIMVAAILGIATLLYFLRRFTRPVVKLLELVVGLPEREFVLDQRGREALVMLSEGRSDEVGRLIDAFRGLLARLESHLEELARLGRERTMHIRALENATLTLEARVSERTANLLRTNELLTLEMRQREEATKSLRTSEEKYRALAESMPGIVYLVKNDDRYTLLYLNAFAQRLTGYSREDFLEGWVRFPDLLHPGDVENTRALSALAVASGSPYRLEYRIRRKDGQWRWMEDHGKGVAGADGKAAYLEGMITDVTERVEARQMLQAAKEQAEEASRAKSDFLANMSHEIRTPLNTVLGMTELLGEMDLAPLQRRYVSNLAASGAQLLELISDILDFSKIESGRIEIDAEPFALDEMLRAVSAVVRPEAEKKGLDFEVRLAKGMCLWRRGDVSRIRQILVNLASNAVKFTHAGSVRIDVSPDTPDMPDTPDAASLMFRVEDTGEGIPKDRQQAVFEKFTQADPSIHTRHGGSGLGLAISQKLAQAMGGAIRLESEPGRGTTFFVALPLPCCQPPAVPSLPAAVAARPSLQAPLRVLAAEDVAANREVLRLYLQDAPVALSLAATGEEAVQQYRAQPFDVVLMDIEMPGMDGLEATRAIRALERETGRPPSRIHALTAHALAEFRAKCLAAGCDGFLVKPLAKRDLLAVLGLEPGAAGQDVPGEAMPPPLAGEGQGLVERIPEMLGPLLPVFFQSVDRQLGEARVSLDAGDWSGLGRIGHAIKGTAATYGMSGLSALALELERAAREKDMAGTRTSLERLSAARETVKVEYRPA</sequence>
<evidence type="ECO:0000259" key="18">
    <source>
        <dbReference type="PROSITE" id="PS50113"/>
    </source>
</evidence>
<organism evidence="21">
    <name type="scientific">hydrocarbon metagenome</name>
    <dbReference type="NCBI Taxonomy" id="938273"/>
    <lineage>
        <taxon>unclassified sequences</taxon>
        <taxon>metagenomes</taxon>
        <taxon>ecological metagenomes</taxon>
    </lineage>
</organism>
<feature type="coiled-coil region" evidence="14">
    <location>
        <begin position="592"/>
        <end position="619"/>
    </location>
</feature>
<dbReference type="Gene3D" id="3.30.450.20">
    <property type="entry name" value="PAS domain"/>
    <property type="match status" value="3"/>
</dbReference>
<evidence type="ECO:0000256" key="7">
    <source>
        <dbReference type="ARBA" id="ARBA00022692"/>
    </source>
</evidence>
<dbReference type="CDD" id="cd00130">
    <property type="entry name" value="PAS"/>
    <property type="match status" value="1"/>
</dbReference>
<dbReference type="InterPro" id="IPR003594">
    <property type="entry name" value="HATPase_dom"/>
</dbReference>
<dbReference type="InterPro" id="IPR036890">
    <property type="entry name" value="HATPase_C_sf"/>
</dbReference>
<dbReference type="Gene3D" id="1.20.120.160">
    <property type="entry name" value="HPT domain"/>
    <property type="match status" value="1"/>
</dbReference>
<reference evidence="21" key="1">
    <citation type="journal article" date="2015" name="Proc. Natl. Acad. Sci. U.S.A.">
        <title>Networks of energetic and metabolic interactions define dynamics in microbial communities.</title>
        <authorList>
            <person name="Embree M."/>
            <person name="Liu J.K."/>
            <person name="Al-Bassam M.M."/>
            <person name="Zengler K."/>
        </authorList>
    </citation>
    <scope>NUCLEOTIDE SEQUENCE</scope>
</reference>
<dbReference type="PROSITE" id="PS50885">
    <property type="entry name" value="HAMP"/>
    <property type="match status" value="1"/>
</dbReference>
<dbReference type="SUPFAM" id="SSF47226">
    <property type="entry name" value="Histidine-containing phosphotransfer domain, HPT domain"/>
    <property type="match status" value="1"/>
</dbReference>
<dbReference type="PROSITE" id="PS50110">
    <property type="entry name" value="RESPONSE_REGULATORY"/>
    <property type="match status" value="1"/>
</dbReference>
<proteinExistence type="predicted"/>
<feature type="domain" description="PAC" evidence="18">
    <location>
        <begin position="549"/>
        <end position="601"/>
    </location>
</feature>
<keyword evidence="6" id="KW-0808">Transferase</keyword>
<dbReference type="SUPFAM" id="SSF55874">
    <property type="entry name" value="ATPase domain of HSP90 chaperone/DNA topoisomerase II/histidine kinase"/>
    <property type="match status" value="1"/>
</dbReference>
<dbReference type="Pfam" id="PF00512">
    <property type="entry name" value="HisKA"/>
    <property type="match status" value="1"/>
</dbReference>
<gene>
    <name evidence="21" type="ORF">ASZ90_000354</name>
</gene>
<evidence type="ECO:0000256" key="8">
    <source>
        <dbReference type="ARBA" id="ARBA00022741"/>
    </source>
</evidence>
<keyword evidence="5" id="KW-0597">Phosphoprotein</keyword>
<dbReference type="PROSITE" id="PS50112">
    <property type="entry name" value="PAS"/>
    <property type="match status" value="1"/>
</dbReference>
<dbReference type="PRINTS" id="PR00344">
    <property type="entry name" value="BCTRLSENSOR"/>
</dbReference>
<dbReference type="Gene3D" id="3.30.565.10">
    <property type="entry name" value="Histidine kinase-like ATPase, C-terminal domain"/>
    <property type="match status" value="1"/>
</dbReference>
<feature type="domain" description="HPt" evidence="20">
    <location>
        <begin position="1014"/>
        <end position="1107"/>
    </location>
</feature>
<evidence type="ECO:0000259" key="16">
    <source>
        <dbReference type="PROSITE" id="PS50110"/>
    </source>
</evidence>
<evidence type="ECO:0000256" key="4">
    <source>
        <dbReference type="ARBA" id="ARBA00022475"/>
    </source>
</evidence>
<dbReference type="CDD" id="cd16922">
    <property type="entry name" value="HATPase_EvgS-ArcB-TorS-like"/>
    <property type="match status" value="1"/>
</dbReference>
<dbReference type="Pfam" id="PF08269">
    <property type="entry name" value="dCache_2"/>
    <property type="match status" value="1"/>
</dbReference>
<evidence type="ECO:0000256" key="3">
    <source>
        <dbReference type="ARBA" id="ARBA00012438"/>
    </source>
</evidence>
<evidence type="ECO:0000256" key="13">
    <source>
        <dbReference type="ARBA" id="ARBA00023136"/>
    </source>
</evidence>
<dbReference type="Pfam" id="PF02518">
    <property type="entry name" value="HATPase_c"/>
    <property type="match status" value="1"/>
</dbReference>
<name>A0A0W8G9B8_9ZZZZ</name>
<dbReference type="SMART" id="SM00448">
    <property type="entry name" value="REC"/>
    <property type="match status" value="1"/>
</dbReference>
<dbReference type="GO" id="GO:0000155">
    <property type="term" value="F:phosphorelay sensor kinase activity"/>
    <property type="evidence" value="ECO:0007669"/>
    <property type="project" value="InterPro"/>
</dbReference>
<dbReference type="AlphaFoldDB" id="A0A0W8G9B8"/>
<evidence type="ECO:0000256" key="9">
    <source>
        <dbReference type="ARBA" id="ARBA00022777"/>
    </source>
</evidence>
<dbReference type="InterPro" id="IPR004358">
    <property type="entry name" value="Sig_transdc_His_kin-like_C"/>
</dbReference>
<dbReference type="InterPro" id="IPR005467">
    <property type="entry name" value="His_kinase_dom"/>
</dbReference>
<comment type="caution">
    <text evidence="21">The sequence shown here is derived from an EMBL/GenBank/DDBJ whole genome shotgun (WGS) entry which is preliminary data.</text>
</comment>
<dbReference type="SMART" id="SM00073">
    <property type="entry name" value="HPT"/>
    <property type="match status" value="1"/>
</dbReference>
<dbReference type="NCBIfam" id="TIGR00229">
    <property type="entry name" value="sensory_box"/>
    <property type="match status" value="1"/>
</dbReference>
<dbReference type="InterPro" id="IPR013655">
    <property type="entry name" value="PAS_fold_3"/>
</dbReference>
<dbReference type="PANTHER" id="PTHR45339">
    <property type="entry name" value="HYBRID SIGNAL TRANSDUCTION HISTIDINE KINASE J"/>
    <property type="match status" value="1"/>
</dbReference>
<dbReference type="InterPro" id="IPR001789">
    <property type="entry name" value="Sig_transdc_resp-reg_receiver"/>
</dbReference>
<dbReference type="Pfam" id="PF00072">
    <property type="entry name" value="Response_reg"/>
    <property type="match status" value="1"/>
</dbReference>
<keyword evidence="14" id="KW-0175">Coiled coil</keyword>
<keyword evidence="13" id="KW-0472">Membrane</keyword>
<comment type="subcellular location">
    <subcellularLocation>
        <location evidence="2">Cell membrane</location>
        <topology evidence="2">Multi-pass membrane protein</topology>
    </subcellularLocation>
</comment>
<dbReference type="PROSITE" id="PS50894">
    <property type="entry name" value="HPT"/>
    <property type="match status" value="1"/>
</dbReference>
<evidence type="ECO:0000256" key="6">
    <source>
        <dbReference type="ARBA" id="ARBA00022679"/>
    </source>
</evidence>
<dbReference type="SMART" id="SM00388">
    <property type="entry name" value="HisKA"/>
    <property type="match status" value="1"/>
</dbReference>
<keyword evidence="8" id="KW-0547">Nucleotide-binding</keyword>
<dbReference type="InterPro" id="IPR008207">
    <property type="entry name" value="Sig_transdc_His_kin_Hpt_dom"/>
</dbReference>
<evidence type="ECO:0000256" key="12">
    <source>
        <dbReference type="ARBA" id="ARBA00023012"/>
    </source>
</evidence>
<dbReference type="InterPro" id="IPR003661">
    <property type="entry name" value="HisK_dim/P_dom"/>
</dbReference>
<evidence type="ECO:0000256" key="11">
    <source>
        <dbReference type="ARBA" id="ARBA00022989"/>
    </source>
</evidence>
<keyword evidence="11" id="KW-1133">Transmembrane helix</keyword>
<dbReference type="FunFam" id="1.10.287.130:FF:000002">
    <property type="entry name" value="Two-component osmosensing histidine kinase"/>
    <property type="match status" value="1"/>
</dbReference>
<dbReference type="InterPro" id="IPR036641">
    <property type="entry name" value="HPT_dom_sf"/>
</dbReference>
<evidence type="ECO:0000256" key="1">
    <source>
        <dbReference type="ARBA" id="ARBA00000085"/>
    </source>
</evidence>
<dbReference type="InterPro" id="IPR000014">
    <property type="entry name" value="PAS"/>
</dbReference>
<dbReference type="InterPro" id="IPR004010">
    <property type="entry name" value="Double_Cache_2"/>
</dbReference>
<dbReference type="SUPFAM" id="SSF47384">
    <property type="entry name" value="Homodimeric domain of signal transducing histidine kinase"/>
    <property type="match status" value="1"/>
</dbReference>
<dbReference type="SUPFAM" id="SSF55785">
    <property type="entry name" value="PYP-like sensor domain (PAS domain)"/>
    <property type="match status" value="1"/>
</dbReference>
<dbReference type="Gene3D" id="1.10.287.130">
    <property type="match status" value="1"/>
</dbReference>
<feature type="domain" description="Response regulatory" evidence="16">
    <location>
        <begin position="868"/>
        <end position="987"/>
    </location>
</feature>
<dbReference type="InterPro" id="IPR001610">
    <property type="entry name" value="PAC"/>
</dbReference>
<evidence type="ECO:0000259" key="20">
    <source>
        <dbReference type="PROSITE" id="PS50894"/>
    </source>
</evidence>
<evidence type="ECO:0000313" key="21">
    <source>
        <dbReference type="EMBL" id="KUG29739.1"/>
    </source>
</evidence>
<dbReference type="GO" id="GO:0005524">
    <property type="term" value="F:ATP binding"/>
    <property type="evidence" value="ECO:0007669"/>
    <property type="project" value="UniProtKB-KW"/>
</dbReference>
<evidence type="ECO:0000259" key="15">
    <source>
        <dbReference type="PROSITE" id="PS50109"/>
    </source>
</evidence>
<dbReference type="Pfam" id="PF01627">
    <property type="entry name" value="Hpt"/>
    <property type="match status" value="1"/>
</dbReference>
<dbReference type="PROSITE" id="PS50113">
    <property type="entry name" value="PAC"/>
    <property type="match status" value="1"/>
</dbReference>
<feature type="domain" description="HAMP" evidence="19">
    <location>
        <begin position="387"/>
        <end position="414"/>
    </location>
</feature>
<dbReference type="Gene3D" id="6.10.340.10">
    <property type="match status" value="1"/>
</dbReference>
<keyword evidence="12" id="KW-0902">Two-component regulatory system</keyword>
<dbReference type="InterPro" id="IPR003660">
    <property type="entry name" value="HAMP_dom"/>
</dbReference>
<dbReference type="SMART" id="SM00091">
    <property type="entry name" value="PAS"/>
    <property type="match status" value="1"/>
</dbReference>
<dbReference type="InterPro" id="IPR011006">
    <property type="entry name" value="CheY-like_superfamily"/>
</dbReference>
<evidence type="ECO:0000259" key="19">
    <source>
        <dbReference type="PROSITE" id="PS50885"/>
    </source>
</evidence>
<evidence type="ECO:0000259" key="17">
    <source>
        <dbReference type="PROSITE" id="PS50112"/>
    </source>
</evidence>
<dbReference type="CDD" id="cd18774">
    <property type="entry name" value="PDC2_HK_sensor"/>
    <property type="match status" value="1"/>
</dbReference>
<dbReference type="EC" id="2.7.13.3" evidence="3"/>
<dbReference type="SMART" id="SM00086">
    <property type="entry name" value="PAC"/>
    <property type="match status" value="1"/>
</dbReference>